<reference evidence="3 4" key="1">
    <citation type="submission" date="2020-08" db="EMBL/GenBank/DDBJ databases">
        <title>The Agave Microbiome: Exploring the role of microbial communities in plant adaptations to desert environments.</title>
        <authorList>
            <person name="Partida-Martinez L.P."/>
        </authorList>
    </citation>
    <scope>NUCLEOTIDE SEQUENCE [LARGE SCALE GENOMIC DNA]</scope>
    <source>
        <strain evidence="3 4">RAS26</strain>
    </source>
</reference>
<dbReference type="GO" id="GO:0004180">
    <property type="term" value="F:carboxypeptidase activity"/>
    <property type="evidence" value="ECO:0007669"/>
    <property type="project" value="UniProtKB-KW"/>
</dbReference>
<accession>A0A7W4YCV1</accession>
<name>A0A7W4YCV1_9CELL</name>
<proteinExistence type="predicted"/>
<gene>
    <name evidence="3" type="ORF">FHR80_002980</name>
</gene>
<dbReference type="Pfam" id="PF02557">
    <property type="entry name" value="VanY"/>
    <property type="match status" value="1"/>
</dbReference>
<dbReference type="EMBL" id="JACHVX010000004">
    <property type="protein sequence ID" value="MBB2924052.1"/>
    <property type="molecule type" value="Genomic_DNA"/>
</dbReference>
<keyword evidence="3" id="KW-0121">Carboxypeptidase</keyword>
<feature type="compositionally biased region" description="Pro residues" evidence="1">
    <location>
        <begin position="476"/>
        <end position="504"/>
    </location>
</feature>
<feature type="compositionally biased region" description="Low complexity" evidence="1">
    <location>
        <begin position="505"/>
        <end position="515"/>
    </location>
</feature>
<feature type="compositionally biased region" description="Low complexity" evidence="1">
    <location>
        <begin position="186"/>
        <end position="199"/>
    </location>
</feature>
<dbReference type="GO" id="GO:0006508">
    <property type="term" value="P:proteolysis"/>
    <property type="evidence" value="ECO:0007669"/>
    <property type="project" value="InterPro"/>
</dbReference>
<feature type="region of interest" description="Disordered" evidence="1">
    <location>
        <begin position="186"/>
        <end position="207"/>
    </location>
</feature>
<evidence type="ECO:0000259" key="2">
    <source>
        <dbReference type="Pfam" id="PF02557"/>
    </source>
</evidence>
<dbReference type="CDD" id="cd14814">
    <property type="entry name" value="Peptidase_M15"/>
    <property type="match status" value="1"/>
</dbReference>
<evidence type="ECO:0000256" key="1">
    <source>
        <dbReference type="SAM" id="MobiDB-lite"/>
    </source>
</evidence>
<feature type="domain" description="D-alanyl-D-alanine carboxypeptidase-like core" evidence="2">
    <location>
        <begin position="301"/>
        <end position="413"/>
    </location>
</feature>
<dbReference type="InterPro" id="IPR003709">
    <property type="entry name" value="VanY-like_core_dom"/>
</dbReference>
<evidence type="ECO:0000313" key="3">
    <source>
        <dbReference type="EMBL" id="MBB2924052.1"/>
    </source>
</evidence>
<feature type="compositionally biased region" description="Low complexity" evidence="1">
    <location>
        <begin position="529"/>
        <end position="539"/>
    </location>
</feature>
<feature type="region of interest" description="Disordered" evidence="1">
    <location>
        <begin position="428"/>
        <end position="539"/>
    </location>
</feature>
<sequence length="539" mass="53039">MTGVPRATPVRRAARPAAAGSPAASAAALAGLHGVGPRTRAGVLAALVVLVLAGGGWGWFPQPAEAGAGEAASVTAARPADVRAADAQTARLTAQGAAHARAEHARARATALATLESVENASVTAWPGVDPQLVARLDAAVAHLARTLRTTAEAPDPALLRTRAGRAATRVPGGGAVAVSSDAVTPASAGAPVAGPGTPDTLERRAGTPALTRRVEAAAERVALLRSVVEAAARDAAARLDALDALLARAQAPAALQAPGSATASSGTYVPGGIDPSGDPYPNGAIPPHTLCRLASDARALLRCDAAAAFDRLAAAYERDLGEPLRVTDSYRTLAAQVAVKAAKPGLAATPGRSNHGRGVAVDLAGFGGVGQFDRPGYLWMKAHAAEHGWFHPHWAGPGGVGPAEPWHWEYGGAPGGVFAALRPSRAPDVPVAPPAPAAPAPAAPAPGVPTGPVPAPVGPAAPAPGPTPGTSEPVTPDPAPTSGPPADPGTPEPEPEPAEPPADAPADAPPAGEGPADEAQPDAAVLTEPAPAAEAGAG</sequence>
<dbReference type="SUPFAM" id="SSF55166">
    <property type="entry name" value="Hedgehog/DD-peptidase"/>
    <property type="match status" value="1"/>
</dbReference>
<comment type="caution">
    <text evidence="3">The sequence shown here is derived from an EMBL/GenBank/DDBJ whole genome shotgun (WGS) entry which is preliminary data.</text>
</comment>
<protein>
    <submittedName>
        <fullName evidence="3">LAS superfamily LD-carboxypeptidase LdcB</fullName>
    </submittedName>
</protein>
<keyword evidence="3" id="KW-0378">Hydrolase</keyword>
<dbReference type="AlphaFoldDB" id="A0A7W4YCV1"/>
<feature type="region of interest" description="Disordered" evidence="1">
    <location>
        <begin position="257"/>
        <end position="282"/>
    </location>
</feature>
<keyword evidence="3" id="KW-0645">Protease</keyword>
<dbReference type="Proteomes" id="UP000518206">
    <property type="component" value="Unassembled WGS sequence"/>
</dbReference>
<dbReference type="InterPro" id="IPR009045">
    <property type="entry name" value="Zn_M74/Hedgehog-like"/>
</dbReference>
<reference evidence="3 4" key="2">
    <citation type="submission" date="2020-08" db="EMBL/GenBank/DDBJ databases">
        <authorList>
            <person name="Partida-Martinez L."/>
            <person name="Huntemann M."/>
            <person name="Clum A."/>
            <person name="Wang J."/>
            <person name="Palaniappan K."/>
            <person name="Ritter S."/>
            <person name="Chen I.-M."/>
            <person name="Stamatis D."/>
            <person name="Reddy T."/>
            <person name="O'Malley R."/>
            <person name="Daum C."/>
            <person name="Shapiro N."/>
            <person name="Ivanova N."/>
            <person name="Kyrpides N."/>
            <person name="Woyke T."/>
        </authorList>
    </citation>
    <scope>NUCLEOTIDE SEQUENCE [LARGE SCALE GENOMIC DNA]</scope>
    <source>
        <strain evidence="3 4">RAS26</strain>
    </source>
</reference>
<organism evidence="3 4">
    <name type="scientific">Cellulomonas cellasea</name>
    <dbReference type="NCBI Taxonomy" id="43670"/>
    <lineage>
        <taxon>Bacteria</taxon>
        <taxon>Bacillati</taxon>
        <taxon>Actinomycetota</taxon>
        <taxon>Actinomycetes</taxon>
        <taxon>Micrococcales</taxon>
        <taxon>Cellulomonadaceae</taxon>
        <taxon>Cellulomonas</taxon>
    </lineage>
</organism>
<evidence type="ECO:0000313" key="4">
    <source>
        <dbReference type="Proteomes" id="UP000518206"/>
    </source>
</evidence>
<dbReference type="RefSeq" id="WP_183296842.1">
    <property type="nucleotide sequence ID" value="NZ_JACHVX010000004.1"/>
</dbReference>
<feature type="compositionally biased region" description="Pro residues" evidence="1">
    <location>
        <begin position="431"/>
        <end position="468"/>
    </location>
</feature>
<dbReference type="Gene3D" id="3.30.1380.10">
    <property type="match status" value="1"/>
</dbReference>